<dbReference type="SUPFAM" id="SSF46689">
    <property type="entry name" value="Homeodomain-like"/>
    <property type="match status" value="1"/>
</dbReference>
<name>A0ABR2HJ90_9EUKA</name>
<feature type="domain" description="Myb-like" evidence="6">
    <location>
        <begin position="83"/>
        <end position="134"/>
    </location>
</feature>
<dbReference type="PROSITE" id="PS51293">
    <property type="entry name" value="SANT"/>
    <property type="match status" value="1"/>
</dbReference>
<feature type="domain" description="SANT" evidence="7">
    <location>
        <begin position="103"/>
        <end position="138"/>
    </location>
</feature>
<keyword evidence="1" id="KW-0805">Transcription regulation</keyword>
<dbReference type="PROSITE" id="PS51294">
    <property type="entry name" value="HTH_MYB"/>
    <property type="match status" value="2"/>
</dbReference>
<keyword evidence="2" id="KW-0238">DNA-binding</keyword>
<dbReference type="InterPro" id="IPR001005">
    <property type="entry name" value="SANT/Myb"/>
</dbReference>
<dbReference type="Proteomes" id="UP001470230">
    <property type="component" value="Unassembled WGS sequence"/>
</dbReference>
<gene>
    <name evidence="9" type="ORF">M9Y10_019363</name>
</gene>
<proteinExistence type="predicted"/>
<feature type="domain" description="HTH myb-type" evidence="8">
    <location>
        <begin position="83"/>
        <end position="138"/>
    </location>
</feature>
<protein>
    <recommendedName>
        <fullName evidence="11">Myb-like DNA-binding domain containing protein</fullName>
    </recommendedName>
</protein>
<evidence type="ECO:0000313" key="10">
    <source>
        <dbReference type="Proteomes" id="UP001470230"/>
    </source>
</evidence>
<evidence type="ECO:0000259" key="7">
    <source>
        <dbReference type="PROSITE" id="PS51293"/>
    </source>
</evidence>
<dbReference type="SMART" id="SM00717">
    <property type="entry name" value="SANT"/>
    <property type="match status" value="2"/>
</dbReference>
<evidence type="ECO:0000256" key="4">
    <source>
        <dbReference type="ARBA" id="ARBA00023242"/>
    </source>
</evidence>
<dbReference type="PROSITE" id="PS50090">
    <property type="entry name" value="MYB_LIKE"/>
    <property type="match status" value="2"/>
</dbReference>
<evidence type="ECO:0000256" key="5">
    <source>
        <dbReference type="SAM" id="MobiDB-lite"/>
    </source>
</evidence>
<dbReference type="InterPro" id="IPR009057">
    <property type="entry name" value="Homeodomain-like_sf"/>
</dbReference>
<feature type="compositionally biased region" description="Polar residues" evidence="5">
    <location>
        <begin position="1"/>
        <end position="12"/>
    </location>
</feature>
<dbReference type="InterPro" id="IPR051575">
    <property type="entry name" value="Myb-like_DNA-bd"/>
</dbReference>
<dbReference type="InterPro" id="IPR017930">
    <property type="entry name" value="Myb_dom"/>
</dbReference>
<feature type="domain" description="HTH myb-type" evidence="8">
    <location>
        <begin position="141"/>
        <end position="189"/>
    </location>
</feature>
<evidence type="ECO:0000256" key="1">
    <source>
        <dbReference type="ARBA" id="ARBA00023015"/>
    </source>
</evidence>
<dbReference type="CDD" id="cd00167">
    <property type="entry name" value="SANT"/>
    <property type="match status" value="2"/>
</dbReference>
<organism evidence="9 10">
    <name type="scientific">Tritrichomonas musculus</name>
    <dbReference type="NCBI Taxonomy" id="1915356"/>
    <lineage>
        <taxon>Eukaryota</taxon>
        <taxon>Metamonada</taxon>
        <taxon>Parabasalia</taxon>
        <taxon>Tritrichomonadida</taxon>
        <taxon>Tritrichomonadidae</taxon>
        <taxon>Tritrichomonas</taxon>
    </lineage>
</organism>
<evidence type="ECO:0000259" key="8">
    <source>
        <dbReference type="PROSITE" id="PS51294"/>
    </source>
</evidence>
<evidence type="ECO:0000313" key="9">
    <source>
        <dbReference type="EMBL" id="KAK8848302.1"/>
    </source>
</evidence>
<reference evidence="9 10" key="1">
    <citation type="submission" date="2024-04" db="EMBL/GenBank/DDBJ databases">
        <title>Tritrichomonas musculus Genome.</title>
        <authorList>
            <person name="Alves-Ferreira E."/>
            <person name="Grigg M."/>
            <person name="Lorenzi H."/>
            <person name="Galac M."/>
        </authorList>
    </citation>
    <scope>NUCLEOTIDE SEQUENCE [LARGE SCALE GENOMIC DNA]</scope>
    <source>
        <strain evidence="9 10">EAF2021</strain>
    </source>
</reference>
<feature type="region of interest" description="Disordered" evidence="5">
    <location>
        <begin position="1"/>
        <end position="30"/>
    </location>
</feature>
<dbReference type="PANTHER" id="PTHR46621:SF1">
    <property type="entry name" value="SNRNA-ACTIVATING PROTEIN COMPLEX SUBUNIT 4"/>
    <property type="match status" value="1"/>
</dbReference>
<evidence type="ECO:0000259" key="6">
    <source>
        <dbReference type="PROSITE" id="PS50090"/>
    </source>
</evidence>
<evidence type="ECO:0000256" key="3">
    <source>
        <dbReference type="ARBA" id="ARBA00023163"/>
    </source>
</evidence>
<keyword evidence="10" id="KW-1185">Reference proteome</keyword>
<keyword evidence="4" id="KW-0539">Nucleus</keyword>
<feature type="domain" description="Myb-like" evidence="6">
    <location>
        <begin position="140"/>
        <end position="185"/>
    </location>
</feature>
<dbReference type="Gene3D" id="1.10.10.60">
    <property type="entry name" value="Homeodomain-like"/>
    <property type="match status" value="2"/>
</dbReference>
<dbReference type="PANTHER" id="PTHR46621">
    <property type="entry name" value="SNRNA-ACTIVATING PROTEIN COMPLEX SUBUNIT 4"/>
    <property type="match status" value="1"/>
</dbReference>
<accession>A0ABR2HJ90</accession>
<comment type="caution">
    <text evidence="9">The sequence shown here is derived from an EMBL/GenBank/DDBJ whole genome shotgun (WGS) entry which is preliminary data.</text>
</comment>
<keyword evidence="3" id="KW-0804">Transcription</keyword>
<dbReference type="InterPro" id="IPR017884">
    <property type="entry name" value="SANT_dom"/>
</dbReference>
<dbReference type="Pfam" id="PF00249">
    <property type="entry name" value="Myb_DNA-binding"/>
    <property type="match status" value="2"/>
</dbReference>
<evidence type="ECO:0008006" key="11">
    <source>
        <dbReference type="Google" id="ProtNLM"/>
    </source>
</evidence>
<evidence type="ECO:0000256" key="2">
    <source>
        <dbReference type="ARBA" id="ARBA00023125"/>
    </source>
</evidence>
<sequence length="258" mass="30791">MISKLQNQNQKSELGIETKRKQQSKKRNNQTSNLSLLISNYISKKNSSKFSSSYEKMNINEKRKLLQDFLKKMDLDALKKENNNLKRRVPFTPEEDQKLQFLVNKYGPKNWSLISSFIENRTPKQCRDRYCNYLFQGNFQGEWSKEEDNLLIKLFKEKGPKWSIIRNSFPDRSTNSIKNRWNFFLCRQNDFILNINSDTNKISNEISQKIEEQNHDLLDKETSNGENEFVQFNEEINIFEACDNNYINDFGVEWITYE</sequence>
<dbReference type="EMBL" id="JAPFFF010000027">
    <property type="protein sequence ID" value="KAK8848302.1"/>
    <property type="molecule type" value="Genomic_DNA"/>
</dbReference>